<protein>
    <submittedName>
        <fullName evidence="1">Uncharacterized protein</fullName>
    </submittedName>
</protein>
<organism evidence="1">
    <name type="scientific">marine sediment metagenome</name>
    <dbReference type="NCBI Taxonomy" id="412755"/>
    <lineage>
        <taxon>unclassified sequences</taxon>
        <taxon>metagenomes</taxon>
        <taxon>ecological metagenomes</taxon>
    </lineage>
</organism>
<name>A0A0F8ZGK1_9ZZZZ</name>
<dbReference type="AlphaFoldDB" id="A0A0F8ZGK1"/>
<reference evidence="1" key="1">
    <citation type="journal article" date="2015" name="Nature">
        <title>Complex archaea that bridge the gap between prokaryotes and eukaryotes.</title>
        <authorList>
            <person name="Spang A."/>
            <person name="Saw J.H."/>
            <person name="Jorgensen S.L."/>
            <person name="Zaremba-Niedzwiedzka K."/>
            <person name="Martijn J."/>
            <person name="Lind A.E."/>
            <person name="van Eijk R."/>
            <person name="Schleper C."/>
            <person name="Guy L."/>
            <person name="Ettema T.J."/>
        </authorList>
    </citation>
    <scope>NUCLEOTIDE SEQUENCE</scope>
</reference>
<comment type="caution">
    <text evidence="1">The sequence shown here is derived from an EMBL/GenBank/DDBJ whole genome shotgun (WGS) entry which is preliminary data.</text>
</comment>
<gene>
    <name evidence="1" type="ORF">LCGC14_2697920</name>
</gene>
<dbReference type="EMBL" id="LAZR01047990">
    <property type="protein sequence ID" value="KKK92937.1"/>
    <property type="molecule type" value="Genomic_DNA"/>
</dbReference>
<accession>A0A0F8ZGK1</accession>
<proteinExistence type="predicted"/>
<sequence length="127" mass="15171">MSKYYVPKPKIEISCRRCHKIFRGMSSQNFCSSRCKLQFNERKFRERAFVAKHRDEIGEILGDSCVKCPREANEVHHKTYYILVRKINYIKSSKHNKVTLEDVHNMLKEYCKYLMPLCSGCHQKIHK</sequence>
<evidence type="ECO:0000313" key="1">
    <source>
        <dbReference type="EMBL" id="KKK92937.1"/>
    </source>
</evidence>